<dbReference type="EMBL" id="JAPZBS010000008">
    <property type="protein sequence ID" value="KAJ5363602.1"/>
    <property type="molecule type" value="Genomic_DNA"/>
</dbReference>
<dbReference type="Proteomes" id="UP001147782">
    <property type="component" value="Unassembled WGS sequence"/>
</dbReference>
<feature type="chain" id="PRO_5040993871" evidence="1">
    <location>
        <begin position="30"/>
        <end position="404"/>
    </location>
</feature>
<sequence length="404" mass="45384">MLSGGDLDLQLALTLLLALFEWESGSVEACFMHITGADALSLTSHDQISKTSSGLRLLGSWAEMRTQKNGHKLPFRPLDEELIGDRTTQTMILSKRIAGHSIPSLSFLLTEAYCLRNRLVLQSCMNLNGIDSESTLRICRAWYSRAFDFTFEEYPETEVHSTLSLEDLLFRLSTTRWLLEEWRAALPAKALPSPLQTSVIYTLRPTRLHPAPVLQLTRFIFQECGAAIQFLRYQIGCFLSSRDILDSYLTRSRPPLPNEPLGPEATLILSIIESLDPSEDSLHYTFDEGILWILNVLPVCIPDIRVTSYLLDIILPRLEHYGSFKPLLFDLKTRQMLVGIHSEIEAGRLPLLYDPNVLITDDIALNNNRLGSKAAVLGRTLEGGSFQDVVELPPVAVSRGTFIQ</sequence>
<reference evidence="2" key="1">
    <citation type="submission" date="2022-11" db="EMBL/GenBank/DDBJ databases">
        <authorList>
            <person name="Petersen C."/>
        </authorList>
    </citation>
    <scope>NUCLEOTIDE SEQUENCE</scope>
    <source>
        <strain evidence="2">IBT 29864</strain>
    </source>
</reference>
<dbReference type="OrthoDB" id="39175at2759"/>
<dbReference type="RefSeq" id="XP_056551229.1">
    <property type="nucleotide sequence ID" value="XM_056702229.1"/>
</dbReference>
<comment type="caution">
    <text evidence="2">The sequence shown here is derived from an EMBL/GenBank/DDBJ whole genome shotgun (WGS) entry which is preliminary data.</text>
</comment>
<evidence type="ECO:0000256" key="1">
    <source>
        <dbReference type="SAM" id="SignalP"/>
    </source>
</evidence>
<keyword evidence="1" id="KW-0732">Signal</keyword>
<keyword evidence="3" id="KW-1185">Reference proteome</keyword>
<accession>A0A9W9RNX5</accession>
<dbReference type="GeneID" id="81441408"/>
<dbReference type="AlphaFoldDB" id="A0A9W9RNX5"/>
<feature type="signal peptide" evidence="1">
    <location>
        <begin position="1"/>
        <end position="29"/>
    </location>
</feature>
<organism evidence="2 3">
    <name type="scientific">Penicillium cataractarum</name>
    <dbReference type="NCBI Taxonomy" id="2100454"/>
    <lineage>
        <taxon>Eukaryota</taxon>
        <taxon>Fungi</taxon>
        <taxon>Dikarya</taxon>
        <taxon>Ascomycota</taxon>
        <taxon>Pezizomycotina</taxon>
        <taxon>Eurotiomycetes</taxon>
        <taxon>Eurotiomycetidae</taxon>
        <taxon>Eurotiales</taxon>
        <taxon>Aspergillaceae</taxon>
        <taxon>Penicillium</taxon>
    </lineage>
</organism>
<reference evidence="2" key="2">
    <citation type="journal article" date="2023" name="IMA Fungus">
        <title>Comparative genomic study of the Penicillium genus elucidates a diverse pangenome and 15 lateral gene transfer events.</title>
        <authorList>
            <person name="Petersen C."/>
            <person name="Sorensen T."/>
            <person name="Nielsen M.R."/>
            <person name="Sondergaard T.E."/>
            <person name="Sorensen J.L."/>
            <person name="Fitzpatrick D.A."/>
            <person name="Frisvad J.C."/>
            <person name="Nielsen K.L."/>
        </authorList>
    </citation>
    <scope>NUCLEOTIDE SEQUENCE</scope>
    <source>
        <strain evidence="2">IBT 29864</strain>
    </source>
</reference>
<evidence type="ECO:0000313" key="2">
    <source>
        <dbReference type="EMBL" id="KAJ5363602.1"/>
    </source>
</evidence>
<evidence type="ECO:0000313" key="3">
    <source>
        <dbReference type="Proteomes" id="UP001147782"/>
    </source>
</evidence>
<protein>
    <submittedName>
        <fullName evidence="2">Uncharacterized protein</fullName>
    </submittedName>
</protein>
<gene>
    <name evidence="2" type="ORF">N7496_009315</name>
</gene>
<name>A0A9W9RNX5_9EURO</name>
<proteinExistence type="predicted"/>